<evidence type="ECO:0000313" key="2">
    <source>
        <dbReference type="EMBL" id="AWI75278.1"/>
    </source>
</evidence>
<dbReference type="Pfam" id="PF13624">
    <property type="entry name" value="SurA_N_3"/>
    <property type="match status" value="1"/>
</dbReference>
<evidence type="ECO:0000313" key="3">
    <source>
        <dbReference type="Proteomes" id="UP000244930"/>
    </source>
</evidence>
<dbReference type="SUPFAM" id="SSF109998">
    <property type="entry name" value="Triger factor/SurA peptide-binding domain-like"/>
    <property type="match status" value="1"/>
</dbReference>
<name>A0A2U8GP63_9RHOO</name>
<sequence length="318" mass="34319">MFQPVRVAPLLAVIVIGLLSGCGAEKSTSKPASQVAAKVNKEELSVHQLNELLMRSGNVPADQVKQASAAALERLIDQELLVQQAKERKLDRTPKVMQAIESARREILARAYADQVAGFGVRPSASEVSAFYEANPGLFAKRRIYDLRELSIRIPAERYAELRDAVRGASTPEEVSRWLTEKSIPFTAGDGTKPAEQLPMEVLNGLVQLETGQAAVSRTPYGALILFLAGYRDEPIDRAKAEPFIEQYLLNQAKVELAKAELKRLREIARIEYVGEFATAAAAADDGAKVAAPEALPETARSIAGSGSALEKGAAGLN</sequence>
<evidence type="ECO:0000259" key="1">
    <source>
        <dbReference type="Pfam" id="PF13145"/>
    </source>
</evidence>
<dbReference type="InterPro" id="IPR000297">
    <property type="entry name" value="PPIase_PpiC"/>
</dbReference>
<dbReference type="AlphaFoldDB" id="A0A2U8GP63"/>
<dbReference type="PROSITE" id="PS51257">
    <property type="entry name" value="PROKAR_LIPOPROTEIN"/>
    <property type="match status" value="1"/>
</dbReference>
<protein>
    <submittedName>
        <fullName evidence="2">Peptidyl-prolyl cis-trans isomerase, EpsD family</fullName>
    </submittedName>
</protein>
<reference evidence="2 3" key="1">
    <citation type="submission" date="2017-06" db="EMBL/GenBank/DDBJ databases">
        <title>Azoarcus.</title>
        <authorList>
            <person name="Woo J.-H."/>
            <person name="Kim H.-S."/>
        </authorList>
    </citation>
    <scope>NUCLEOTIDE SEQUENCE [LARGE SCALE GENOMIC DNA]</scope>
    <source>
        <strain evidence="2 3">TSPY31</strain>
    </source>
</reference>
<dbReference type="KEGG" id="acom:CEW83_08660"/>
<keyword evidence="2" id="KW-0413">Isomerase</keyword>
<dbReference type="Pfam" id="PF13145">
    <property type="entry name" value="Rotamase_2"/>
    <property type="match status" value="1"/>
</dbReference>
<keyword evidence="3" id="KW-1185">Reference proteome</keyword>
<dbReference type="RefSeq" id="WP_108948986.1">
    <property type="nucleotide sequence ID" value="NZ_CP022187.1"/>
</dbReference>
<feature type="domain" description="PpiC" evidence="1">
    <location>
        <begin position="123"/>
        <end position="240"/>
    </location>
</feature>
<dbReference type="EMBL" id="CP022187">
    <property type="protein sequence ID" value="AWI75278.1"/>
    <property type="molecule type" value="Genomic_DNA"/>
</dbReference>
<dbReference type="GO" id="GO:0003755">
    <property type="term" value="F:peptidyl-prolyl cis-trans isomerase activity"/>
    <property type="evidence" value="ECO:0007669"/>
    <property type="project" value="InterPro"/>
</dbReference>
<gene>
    <name evidence="2" type="primary">epsD</name>
    <name evidence="2" type="ORF">CEW83_08660</name>
</gene>
<dbReference type="NCBIfam" id="TIGR02925">
    <property type="entry name" value="cis_trans_EpsD"/>
    <property type="match status" value="1"/>
</dbReference>
<dbReference type="InterPro" id="IPR027304">
    <property type="entry name" value="Trigger_fact/SurA_dom_sf"/>
</dbReference>
<dbReference type="Gene3D" id="1.10.8.1040">
    <property type="match status" value="1"/>
</dbReference>
<dbReference type="Proteomes" id="UP000244930">
    <property type="component" value="Chromosome"/>
</dbReference>
<accession>A0A2U8GP63</accession>
<organism evidence="2 3">
    <name type="scientific">Parazoarcus communis</name>
    <dbReference type="NCBI Taxonomy" id="41977"/>
    <lineage>
        <taxon>Bacteria</taxon>
        <taxon>Pseudomonadati</taxon>
        <taxon>Pseudomonadota</taxon>
        <taxon>Betaproteobacteria</taxon>
        <taxon>Rhodocyclales</taxon>
        <taxon>Zoogloeaceae</taxon>
        <taxon>Parazoarcus</taxon>
    </lineage>
</organism>
<dbReference type="InterPro" id="IPR014274">
    <property type="entry name" value="PPIase_EpsD"/>
</dbReference>
<proteinExistence type="predicted"/>